<gene>
    <name evidence="11" type="primary">ND3-L5</name>
    <name evidence="11" type="ORF">Hamer_G010407</name>
</gene>
<feature type="transmembrane region" description="Helical" evidence="10">
    <location>
        <begin position="6"/>
        <end position="30"/>
    </location>
</feature>
<name>A0A8J5K1Y6_HOMAM</name>
<evidence type="ECO:0000256" key="5">
    <source>
        <dbReference type="ARBA" id="ARBA00022692"/>
    </source>
</evidence>
<evidence type="ECO:0000256" key="4">
    <source>
        <dbReference type="ARBA" id="ARBA00022448"/>
    </source>
</evidence>
<evidence type="ECO:0000256" key="3">
    <source>
        <dbReference type="ARBA" id="ARBA00021007"/>
    </source>
</evidence>
<evidence type="ECO:0000256" key="2">
    <source>
        <dbReference type="ARBA" id="ARBA00008472"/>
    </source>
</evidence>
<accession>A0A8J5K1Y6</accession>
<dbReference type="AlphaFoldDB" id="A0A8J5K1Y6"/>
<evidence type="ECO:0000256" key="1">
    <source>
        <dbReference type="ARBA" id="ARBA00004370"/>
    </source>
</evidence>
<comment type="subcellular location">
    <subcellularLocation>
        <location evidence="1">Membrane</location>
    </subcellularLocation>
</comment>
<feature type="transmembrane region" description="Helical" evidence="10">
    <location>
        <begin position="74"/>
        <end position="98"/>
    </location>
</feature>
<keyword evidence="5 10" id="KW-0812">Transmembrane</keyword>
<comment type="caution">
    <text evidence="11">The sequence shown here is derived from an EMBL/GenBank/DDBJ whole genome shotgun (WGS) entry which is preliminary data.</text>
</comment>
<evidence type="ECO:0000256" key="7">
    <source>
        <dbReference type="ARBA" id="ARBA00023136"/>
    </source>
</evidence>
<protein>
    <recommendedName>
        <fullName evidence="3">NADH-ubiquinone oxidoreductase chain 3</fullName>
    </recommendedName>
    <alternativeName>
        <fullName evidence="8">NADH dehydrogenase subunit 3</fullName>
    </alternativeName>
</protein>
<evidence type="ECO:0000313" key="12">
    <source>
        <dbReference type="Proteomes" id="UP000747542"/>
    </source>
</evidence>
<dbReference type="EMBL" id="JAHLQT010022185">
    <property type="protein sequence ID" value="KAG7166751.1"/>
    <property type="molecule type" value="Genomic_DNA"/>
</dbReference>
<evidence type="ECO:0000313" key="11">
    <source>
        <dbReference type="EMBL" id="KAG7166751.1"/>
    </source>
</evidence>
<evidence type="ECO:0000256" key="8">
    <source>
        <dbReference type="ARBA" id="ARBA00031029"/>
    </source>
</evidence>
<evidence type="ECO:0000256" key="9">
    <source>
        <dbReference type="ARBA" id="ARBA00049551"/>
    </source>
</evidence>
<dbReference type="Pfam" id="PF00507">
    <property type="entry name" value="Oxidored_q4"/>
    <property type="match status" value="1"/>
</dbReference>
<comment type="catalytic activity">
    <reaction evidence="9">
        <text>a ubiquinone + NADH + 5 H(+)(in) = a ubiquinol + NAD(+) + 4 H(+)(out)</text>
        <dbReference type="Rhea" id="RHEA:29091"/>
        <dbReference type="Rhea" id="RHEA-COMP:9565"/>
        <dbReference type="Rhea" id="RHEA-COMP:9566"/>
        <dbReference type="ChEBI" id="CHEBI:15378"/>
        <dbReference type="ChEBI" id="CHEBI:16389"/>
        <dbReference type="ChEBI" id="CHEBI:17976"/>
        <dbReference type="ChEBI" id="CHEBI:57540"/>
        <dbReference type="ChEBI" id="CHEBI:57945"/>
        <dbReference type="EC" id="7.1.1.2"/>
    </reaction>
</comment>
<dbReference type="GO" id="GO:0016020">
    <property type="term" value="C:membrane"/>
    <property type="evidence" value="ECO:0007669"/>
    <property type="project" value="UniProtKB-SubCell"/>
</dbReference>
<reference evidence="11" key="1">
    <citation type="journal article" date="2021" name="Sci. Adv.">
        <title>The American lobster genome reveals insights on longevity, neural, and immune adaptations.</title>
        <authorList>
            <person name="Polinski J.M."/>
            <person name="Zimin A.V."/>
            <person name="Clark K.F."/>
            <person name="Kohn A.B."/>
            <person name="Sadowski N."/>
            <person name="Timp W."/>
            <person name="Ptitsyn A."/>
            <person name="Khanna P."/>
            <person name="Romanova D.Y."/>
            <person name="Williams P."/>
            <person name="Greenwood S.J."/>
            <person name="Moroz L.L."/>
            <person name="Walt D.R."/>
            <person name="Bodnar A.G."/>
        </authorList>
    </citation>
    <scope>NUCLEOTIDE SEQUENCE</scope>
    <source>
        <strain evidence="11">GMGI-L3</strain>
    </source>
</reference>
<organism evidence="11 12">
    <name type="scientific">Homarus americanus</name>
    <name type="common">American lobster</name>
    <dbReference type="NCBI Taxonomy" id="6706"/>
    <lineage>
        <taxon>Eukaryota</taxon>
        <taxon>Metazoa</taxon>
        <taxon>Ecdysozoa</taxon>
        <taxon>Arthropoda</taxon>
        <taxon>Crustacea</taxon>
        <taxon>Multicrustacea</taxon>
        <taxon>Malacostraca</taxon>
        <taxon>Eumalacostraca</taxon>
        <taxon>Eucarida</taxon>
        <taxon>Decapoda</taxon>
        <taxon>Pleocyemata</taxon>
        <taxon>Astacidea</taxon>
        <taxon>Nephropoidea</taxon>
        <taxon>Nephropidae</taxon>
        <taxon>Homarus</taxon>
    </lineage>
</organism>
<dbReference type="Proteomes" id="UP000747542">
    <property type="component" value="Unassembled WGS sequence"/>
</dbReference>
<proteinExistence type="inferred from homology"/>
<dbReference type="GO" id="GO:0008137">
    <property type="term" value="F:NADH dehydrogenase (ubiquinone) activity"/>
    <property type="evidence" value="ECO:0007669"/>
    <property type="project" value="UniProtKB-EC"/>
</dbReference>
<keyword evidence="4" id="KW-0813">Transport</keyword>
<evidence type="ECO:0000256" key="10">
    <source>
        <dbReference type="SAM" id="Phobius"/>
    </source>
</evidence>
<dbReference type="InterPro" id="IPR000440">
    <property type="entry name" value="NADH_UbQ/plastoQ_OxRdtase_su3"/>
</dbReference>
<dbReference type="InterPro" id="IPR038430">
    <property type="entry name" value="NDAH_ubi_oxred_su3_sf"/>
</dbReference>
<keyword evidence="6 10" id="KW-1133">Transmembrane helix</keyword>
<evidence type="ECO:0000256" key="6">
    <source>
        <dbReference type="ARBA" id="ARBA00022989"/>
    </source>
</evidence>
<comment type="similarity">
    <text evidence="2">Belongs to the complex I subunit 3 family.</text>
</comment>
<keyword evidence="7 10" id="KW-0472">Membrane</keyword>
<sequence>TLYMDLLVFVATGFHELLSWLFVSTSFINATSLQTILVSKQPPDTDTVDVIEKKLPIRVDFILKARHDFLFSHGFLIAVIFLIFDVEITLLFPLASIIHLTNIFS</sequence>
<feature type="non-terminal residue" evidence="11">
    <location>
        <position position="105"/>
    </location>
</feature>
<dbReference type="Gene3D" id="1.20.58.1610">
    <property type="entry name" value="NADH:ubiquinone/plastoquinone oxidoreductase, chain 3"/>
    <property type="match status" value="1"/>
</dbReference>
<keyword evidence="12" id="KW-1185">Reference proteome</keyword>